<dbReference type="EMBL" id="CP003235">
    <property type="protein sequence ID" value="AFC32112.1"/>
    <property type="molecule type" value="Genomic_DNA"/>
</dbReference>
<dbReference type="KEGG" id="pmq:PM3016_5412"/>
<dbReference type="InterPro" id="IPR025295">
    <property type="entry name" value="eCIS_core_dom"/>
</dbReference>
<proteinExistence type="predicted"/>
<evidence type="ECO:0000313" key="4">
    <source>
        <dbReference type="Proteomes" id="UP000007523"/>
    </source>
</evidence>
<gene>
    <name evidence="3" type="ORF">PM3016_5412</name>
</gene>
<dbReference type="HOGENOM" id="CLU_423799_0_0_9"/>
<name>H6NDR3_9BACL</name>
<feature type="compositionally biased region" description="Basic and acidic residues" evidence="1">
    <location>
        <begin position="1"/>
        <end position="10"/>
    </location>
</feature>
<dbReference type="Proteomes" id="UP000007523">
    <property type="component" value="Chromosome"/>
</dbReference>
<dbReference type="STRING" id="1116391.PM3016_5412"/>
<organism evidence="3 4">
    <name type="scientific">Paenibacillus mucilaginosus 3016</name>
    <dbReference type="NCBI Taxonomy" id="1116391"/>
    <lineage>
        <taxon>Bacteria</taxon>
        <taxon>Bacillati</taxon>
        <taxon>Bacillota</taxon>
        <taxon>Bacilli</taxon>
        <taxon>Bacillales</taxon>
        <taxon>Paenibacillaceae</taxon>
        <taxon>Paenibacillus</taxon>
    </lineage>
</organism>
<feature type="domain" description="eCIS core" evidence="2">
    <location>
        <begin position="84"/>
        <end position="148"/>
    </location>
</feature>
<evidence type="ECO:0000256" key="1">
    <source>
        <dbReference type="SAM" id="MobiDB-lite"/>
    </source>
</evidence>
<keyword evidence="4" id="KW-1185">Reference proteome</keyword>
<sequence>MPMHQSDYKGKSPSKTSDVATKASQGYSLSNLTPSLSKLTPASIMQLQKKFGNRAVTQLLRSSIPNYTNTPQSTEKKENKTGFPEHIKSGLEKLSGMDLSDVRVHYNSSKPAGVQALAYAQGNEIHVGSGQERHLSHEGWHVVQQRQGRVKPTYQMDNGIIVNDEPNLEKEAEEIGERVNKVGQDISVTQPLNLKPKANLGVNRGTVQRVIIDEFNNEDLWEQLPKKFKQNEVLDTKKLGRDDLVELIGILSEKNETSIIGEIKQEIIKKLNKKIERAILNTMGLNELILLFTNLDGEEQKESDTTDFKALYKNIKFEKLPNRVLYAGEEELKEKYNFYDDEELEHINEVEELEHINEDEEPQYINNDVELQQIIDKKENGYLIIVSSGSALKKCKGKYEEVKNMLLEDKVVNRLFNNNPRLFLQLISYDSLTEHYGNQTHEVTKDGHDMDVELDLRDGSFCARVYNAREGIRFQDTLFKFVRRKNELRYSLLEVHRQKSTKGTTDPPRVFGNMVEEQRRGFFTAKKDNPNLSYTTSAIRAEIGTIQWGYNVWPKMGFDAPVPKNNLEAMKNDESKKLSQGVAWLKELKVHPYFSDLFTVEDNNIYNQLKELWRIYGGTVDLAYGDKSLEASNKAFDRYKNSKSTT</sequence>
<evidence type="ECO:0000259" key="2">
    <source>
        <dbReference type="Pfam" id="PF13699"/>
    </source>
</evidence>
<dbReference type="Pfam" id="PF13699">
    <property type="entry name" value="eCIS_core"/>
    <property type="match status" value="1"/>
</dbReference>
<accession>H6NDR3</accession>
<evidence type="ECO:0000313" key="3">
    <source>
        <dbReference type="EMBL" id="AFC32112.1"/>
    </source>
</evidence>
<protein>
    <recommendedName>
        <fullName evidence="2">eCIS core domain-containing protein</fullName>
    </recommendedName>
</protein>
<reference evidence="3 4" key="1">
    <citation type="journal article" date="2012" name="J. Bacteriol.">
        <title>Complete Genome Sequence of Paenibacillus mucilaginosus 3016, a Bacterium Functional as Microbial Fertilizer.</title>
        <authorList>
            <person name="Ma M."/>
            <person name="Wang Z."/>
            <person name="Li L."/>
            <person name="Jiang X."/>
            <person name="Guan D."/>
            <person name="Cao F."/>
            <person name="Chen H."/>
            <person name="Wang X."/>
            <person name="Shen D."/>
            <person name="Du B."/>
            <person name="Li J."/>
        </authorList>
    </citation>
    <scope>NUCLEOTIDE SEQUENCE [LARGE SCALE GENOMIC DNA]</scope>
    <source>
        <strain evidence="3 4">3016</strain>
    </source>
</reference>
<dbReference type="RefSeq" id="WP_014371548.1">
    <property type="nucleotide sequence ID" value="NC_016935.1"/>
</dbReference>
<feature type="region of interest" description="Disordered" evidence="1">
    <location>
        <begin position="1"/>
        <end position="35"/>
    </location>
</feature>
<dbReference type="AlphaFoldDB" id="H6NDR3"/>
<feature type="compositionally biased region" description="Polar residues" evidence="1">
    <location>
        <begin position="13"/>
        <end position="35"/>
    </location>
</feature>